<accession>A0A1F5YFV5</accession>
<evidence type="ECO:0000313" key="2">
    <source>
        <dbReference type="Proteomes" id="UP000177396"/>
    </source>
</evidence>
<organism evidence="1 2">
    <name type="scientific">Candidatus Gottesmanbacteria bacterium RBG_16_38_7b</name>
    <dbReference type="NCBI Taxonomy" id="1798372"/>
    <lineage>
        <taxon>Bacteria</taxon>
        <taxon>Candidatus Gottesmaniibacteriota</taxon>
    </lineage>
</organism>
<dbReference type="Proteomes" id="UP000177396">
    <property type="component" value="Unassembled WGS sequence"/>
</dbReference>
<dbReference type="EMBL" id="MFJB01000070">
    <property type="protein sequence ID" value="OGF99055.1"/>
    <property type="molecule type" value="Genomic_DNA"/>
</dbReference>
<evidence type="ECO:0000313" key="1">
    <source>
        <dbReference type="EMBL" id="OGF99055.1"/>
    </source>
</evidence>
<gene>
    <name evidence="1" type="ORF">A2153_01180</name>
</gene>
<comment type="caution">
    <text evidence="1">The sequence shown here is derived from an EMBL/GenBank/DDBJ whole genome shotgun (WGS) entry which is preliminary data.</text>
</comment>
<name>A0A1F5YFV5_9BACT</name>
<protein>
    <submittedName>
        <fullName evidence="1">Uncharacterized protein</fullName>
    </submittedName>
</protein>
<reference evidence="1 2" key="1">
    <citation type="journal article" date="2016" name="Nat. Commun.">
        <title>Thousands of microbial genomes shed light on interconnected biogeochemical processes in an aquifer system.</title>
        <authorList>
            <person name="Anantharaman K."/>
            <person name="Brown C.T."/>
            <person name="Hug L.A."/>
            <person name="Sharon I."/>
            <person name="Castelle C.J."/>
            <person name="Probst A.J."/>
            <person name="Thomas B.C."/>
            <person name="Singh A."/>
            <person name="Wilkins M.J."/>
            <person name="Karaoz U."/>
            <person name="Brodie E.L."/>
            <person name="Williams K.H."/>
            <person name="Hubbard S.S."/>
            <person name="Banfield J.F."/>
        </authorList>
    </citation>
    <scope>NUCLEOTIDE SEQUENCE [LARGE SCALE GENOMIC DNA]</scope>
</reference>
<proteinExistence type="predicted"/>
<dbReference type="AlphaFoldDB" id="A0A1F5YFV5"/>
<sequence length="350" mass="39310">MIDVEGVRIKSTGIDLRNDQQQLIAQTFLDTMKQKDAEILAKLTPAELSPEESKRLQTVEAAAKEFLTAKIRKLGIPAENIHLPSVKYIDPSGEDKKNKVMRFGYHGGLSIVCVILDHATRGDLFNAFLVTTHELSHASTAKEARIIWKDKQGKPVIEKESIARGLGITGGQGEGIGIGLENGLAICDEVDFCNGYLRDKFPADYQKRLKWIERIKKRFDFIQLNKSEFGPIPEEILVPFIFSQSPKVGFLSRLEVPILKDDLLKNYMLIRRIAVDIGRTLVSDQNTGLSVAELFNLGRTYLDRHRYARTNEAHRKIVEIYGGKKARAIFQVDDGGENIDQAMKMISTKG</sequence>